<dbReference type="PANTHER" id="PTHR31669">
    <property type="entry name" value="PROTEIN FAR1-RELATED SEQUENCE 10-RELATED"/>
    <property type="match status" value="1"/>
</dbReference>
<evidence type="ECO:0000256" key="6">
    <source>
        <dbReference type="RuleBase" id="RU367018"/>
    </source>
</evidence>
<organism evidence="9 10">
    <name type="scientific">Quercus rubra</name>
    <name type="common">Northern red oak</name>
    <name type="synonym">Quercus borealis</name>
    <dbReference type="NCBI Taxonomy" id="3512"/>
    <lineage>
        <taxon>Eukaryota</taxon>
        <taxon>Viridiplantae</taxon>
        <taxon>Streptophyta</taxon>
        <taxon>Embryophyta</taxon>
        <taxon>Tracheophyta</taxon>
        <taxon>Spermatophyta</taxon>
        <taxon>Magnoliopsida</taxon>
        <taxon>eudicotyledons</taxon>
        <taxon>Gunneridae</taxon>
        <taxon>Pentapetalae</taxon>
        <taxon>rosids</taxon>
        <taxon>fabids</taxon>
        <taxon>Fagales</taxon>
        <taxon>Fagaceae</taxon>
        <taxon>Quercus</taxon>
    </lineage>
</organism>
<dbReference type="Pfam" id="PF10551">
    <property type="entry name" value="MULE"/>
    <property type="match status" value="1"/>
</dbReference>
<evidence type="ECO:0000259" key="8">
    <source>
        <dbReference type="PROSITE" id="PS50966"/>
    </source>
</evidence>
<evidence type="ECO:0000313" key="10">
    <source>
        <dbReference type="Proteomes" id="UP001324115"/>
    </source>
</evidence>
<accession>A0AAN7IPL1</accession>
<sequence length="773" mass="88471">MVDSIGAMSNKIAVPRPQFTTATVGDILTLFGLMTNSGLITDLSSCHNIGSVPLACDDEDEILSPESSGVEASSESLVITTEGNSEVESHHVPEIGMKFSSEEEALKFYKKYAMERGFKVRKGKVQRLADKSLVKRYFYCSKEGFRSKKQPTNTKKFTRKETRTGCKAMIQISFKNEECSISHFISEHNHDLQGLTQWYYIDSCSKIPEADPLIQPTREIEVAKEAEAVAHARFFDMSYSKHLRATKSNILQPEDAQGLIDYLKKLQVEDLSLFYTFQVDAECHMTNFFWRDSRSKIDYYYFGDVLILDTTFKTDRYNMICAPFLGLNHHRRHVLFGCAFLLDESVESFTWLLGTFMEAMGRRQPKTIFTTECLAISEAVEVTLPKSQHLLCKQLVCQNAKQHLSMYYGHPGFERDFYCCLFDYQSEGEFQSSWSSLLEQYNLHENPWLQNIHTLRSKWSYLFCKMTFCAGINSNQGLEYNANVFQNAKSEAMMLWEYVLKYEKAVEHQRREELHEDFGCSASEPELSLSSPMKKHAASVYTPTMFNIFRSELIQSMSVPLKRMAKTGSIVTYKTKGENTESSIEFNSQDSTITCSCKKFESEGILCAHALKVLNIRNIFHIPPQYILKRWTKSAKDGVVEGEYNGEEIADNSESLCKSKFMHKAVNFITKSVAVKKTRQIAERYLDIALKEVDDELKKGNEHHNTKDAEVNHEGVKNTSSVARVDWQEKVAKDLYLNPGETSKGTMEFQIQKKRKNEVREKMSLPSSSMSLP</sequence>
<evidence type="ECO:0000256" key="3">
    <source>
        <dbReference type="ARBA" id="ARBA00022771"/>
    </source>
</evidence>
<feature type="domain" description="SWIM-type" evidence="8">
    <location>
        <begin position="580"/>
        <end position="618"/>
    </location>
</feature>
<keyword evidence="3 5" id="KW-0863">Zinc-finger</keyword>
<dbReference type="InterPro" id="IPR031052">
    <property type="entry name" value="FHY3/FAR1"/>
</dbReference>
<name>A0AAN7IPL1_QUERU</name>
<dbReference type="PROSITE" id="PS50966">
    <property type="entry name" value="ZF_SWIM"/>
    <property type="match status" value="1"/>
</dbReference>
<comment type="caution">
    <text evidence="9">The sequence shown here is derived from an EMBL/GenBank/DDBJ whole genome shotgun (WGS) entry which is preliminary data.</text>
</comment>
<feature type="compositionally biased region" description="Low complexity" evidence="7">
    <location>
        <begin position="764"/>
        <end position="773"/>
    </location>
</feature>
<comment type="function">
    <text evidence="6">Putative transcription activator involved in regulating light control of development.</text>
</comment>
<evidence type="ECO:0000256" key="1">
    <source>
        <dbReference type="ARBA" id="ARBA00005889"/>
    </source>
</evidence>
<reference evidence="9 10" key="1">
    <citation type="journal article" date="2023" name="G3 (Bethesda)">
        <title>A haplotype-resolved chromosome-scale genome for Quercus rubra L. provides insights into the genetics of adaptive traits for red oak species.</title>
        <authorList>
            <person name="Kapoor B."/>
            <person name="Jenkins J."/>
            <person name="Schmutz J."/>
            <person name="Zhebentyayeva T."/>
            <person name="Kuelheim C."/>
            <person name="Coggeshall M."/>
            <person name="Heim C."/>
            <person name="Lasky J.R."/>
            <person name="Leites L."/>
            <person name="Islam-Faridi N."/>
            <person name="Romero-Severson J."/>
            <person name="DeLeo V.L."/>
            <person name="Lucas S.M."/>
            <person name="Lazic D."/>
            <person name="Gailing O."/>
            <person name="Carlson J."/>
            <person name="Staton M."/>
        </authorList>
    </citation>
    <scope>NUCLEOTIDE SEQUENCE [LARGE SCALE GENOMIC DNA]</scope>
    <source>
        <strain evidence="9">Pseudo-F2</strain>
    </source>
</reference>
<dbReference type="GO" id="GO:0005634">
    <property type="term" value="C:nucleus"/>
    <property type="evidence" value="ECO:0007669"/>
    <property type="project" value="UniProtKB-SubCell"/>
</dbReference>
<keyword evidence="10" id="KW-1185">Reference proteome</keyword>
<dbReference type="GO" id="GO:0008270">
    <property type="term" value="F:zinc ion binding"/>
    <property type="evidence" value="ECO:0007669"/>
    <property type="project" value="UniProtKB-UniRule"/>
</dbReference>
<comment type="subcellular location">
    <subcellularLocation>
        <location evidence="6">Nucleus</location>
    </subcellularLocation>
</comment>
<feature type="region of interest" description="Disordered" evidence="7">
    <location>
        <begin position="746"/>
        <end position="773"/>
    </location>
</feature>
<evidence type="ECO:0000256" key="5">
    <source>
        <dbReference type="PROSITE-ProRule" id="PRU00325"/>
    </source>
</evidence>
<dbReference type="GO" id="GO:0006355">
    <property type="term" value="P:regulation of DNA-templated transcription"/>
    <property type="evidence" value="ECO:0007669"/>
    <property type="project" value="UniProtKB-UniRule"/>
</dbReference>
<keyword evidence="6" id="KW-0539">Nucleus</keyword>
<dbReference type="EMBL" id="JAXUIC010000007">
    <property type="protein sequence ID" value="KAK4581141.1"/>
    <property type="molecule type" value="Genomic_DNA"/>
</dbReference>
<dbReference type="Pfam" id="PF04434">
    <property type="entry name" value="SWIM"/>
    <property type="match status" value="1"/>
</dbReference>
<dbReference type="Pfam" id="PF03101">
    <property type="entry name" value="FAR1"/>
    <property type="match status" value="1"/>
</dbReference>
<dbReference type="PANTHER" id="PTHR31669:SF282">
    <property type="entry name" value="PROTEIN FAR1-RELATED SEQUENCE"/>
    <property type="match status" value="1"/>
</dbReference>
<dbReference type="InterPro" id="IPR006564">
    <property type="entry name" value="Znf_PMZ"/>
</dbReference>
<proteinExistence type="inferred from homology"/>
<keyword evidence="4 6" id="KW-0862">Zinc</keyword>
<evidence type="ECO:0000313" key="9">
    <source>
        <dbReference type="EMBL" id="KAK4581141.1"/>
    </source>
</evidence>
<dbReference type="InterPro" id="IPR018289">
    <property type="entry name" value="MULE_transposase_dom"/>
</dbReference>
<dbReference type="Proteomes" id="UP001324115">
    <property type="component" value="Unassembled WGS sequence"/>
</dbReference>
<gene>
    <name evidence="9" type="ORF">RGQ29_024708</name>
</gene>
<protein>
    <recommendedName>
        <fullName evidence="6">Protein FAR1-RELATED SEQUENCE</fullName>
    </recommendedName>
</protein>
<dbReference type="InterPro" id="IPR007527">
    <property type="entry name" value="Znf_SWIM"/>
</dbReference>
<evidence type="ECO:0000256" key="2">
    <source>
        <dbReference type="ARBA" id="ARBA00022723"/>
    </source>
</evidence>
<keyword evidence="2 6" id="KW-0479">Metal-binding</keyword>
<evidence type="ECO:0000256" key="4">
    <source>
        <dbReference type="ARBA" id="ARBA00022833"/>
    </source>
</evidence>
<comment type="similarity">
    <text evidence="1 6">Belongs to the FHY3/FAR1 family.</text>
</comment>
<dbReference type="AlphaFoldDB" id="A0AAN7IPL1"/>
<evidence type="ECO:0000256" key="7">
    <source>
        <dbReference type="SAM" id="MobiDB-lite"/>
    </source>
</evidence>
<dbReference type="InterPro" id="IPR004330">
    <property type="entry name" value="FAR1_DNA_bnd_dom"/>
</dbReference>
<dbReference type="SMART" id="SM00575">
    <property type="entry name" value="ZnF_PMZ"/>
    <property type="match status" value="1"/>
</dbReference>